<dbReference type="AlphaFoldDB" id="A0A9Q5N9U2"/>
<keyword evidence="2" id="KW-0812">Transmembrane</keyword>
<feature type="transmembrane region" description="Helical" evidence="2">
    <location>
        <begin position="120"/>
        <end position="140"/>
    </location>
</feature>
<reference evidence="3" key="1">
    <citation type="submission" date="2016-06" db="EMBL/GenBank/DDBJ databases">
        <title>Draft Genome sequence of the fungus Inonotus baumii.</title>
        <authorList>
            <person name="Zhu H."/>
            <person name="Lin W."/>
        </authorList>
    </citation>
    <scope>NUCLEOTIDE SEQUENCE</scope>
    <source>
        <strain evidence="3">821</strain>
    </source>
</reference>
<feature type="region of interest" description="Disordered" evidence="1">
    <location>
        <begin position="166"/>
        <end position="195"/>
    </location>
</feature>
<dbReference type="Proteomes" id="UP000757232">
    <property type="component" value="Unassembled WGS sequence"/>
</dbReference>
<keyword evidence="4" id="KW-1185">Reference proteome</keyword>
<dbReference type="OrthoDB" id="3263522at2759"/>
<dbReference type="EMBL" id="LNZH02000208">
    <property type="protein sequence ID" value="OCB85729.1"/>
    <property type="molecule type" value="Genomic_DNA"/>
</dbReference>
<accession>A0A9Q5N9U2</accession>
<protein>
    <submittedName>
        <fullName evidence="3">Uncharacterized protein</fullName>
    </submittedName>
</protein>
<proteinExistence type="predicted"/>
<keyword evidence="2" id="KW-0472">Membrane</keyword>
<organism evidence="3 4">
    <name type="scientific">Sanghuangporus baumii</name>
    <name type="common">Phellinus baumii</name>
    <dbReference type="NCBI Taxonomy" id="108892"/>
    <lineage>
        <taxon>Eukaryota</taxon>
        <taxon>Fungi</taxon>
        <taxon>Dikarya</taxon>
        <taxon>Basidiomycota</taxon>
        <taxon>Agaricomycotina</taxon>
        <taxon>Agaricomycetes</taxon>
        <taxon>Hymenochaetales</taxon>
        <taxon>Hymenochaetaceae</taxon>
        <taxon>Sanghuangporus</taxon>
    </lineage>
</organism>
<evidence type="ECO:0000313" key="3">
    <source>
        <dbReference type="EMBL" id="OCB85729.1"/>
    </source>
</evidence>
<gene>
    <name evidence="3" type="ORF">A7U60_g7381</name>
</gene>
<name>A0A9Q5N9U2_SANBA</name>
<keyword evidence="2" id="KW-1133">Transmembrane helix</keyword>
<sequence length="221" mass="25079">MVTEEKPRRFRRGKMYGIPVEWRLSKSTAIVMEVMPNAKDSPDSLKTSRAQRHEVLVALCSYHHHSRVAPVRNPSSSLALSMPVVPAVYYAPNTHIISNTTNKLVRRDENDGGLKTSTKLGIAIGLICFFTILISFWFIWRLRRKPQVTTEDDIFAQETLTRWEENVLHGRRDPGSSGNAPREQGRTRRVSESTLATYTTYDTGDDIHLSKPEPAHITAHL</sequence>
<evidence type="ECO:0000256" key="1">
    <source>
        <dbReference type="SAM" id="MobiDB-lite"/>
    </source>
</evidence>
<evidence type="ECO:0000256" key="2">
    <source>
        <dbReference type="SAM" id="Phobius"/>
    </source>
</evidence>
<comment type="caution">
    <text evidence="3">The sequence shown here is derived from an EMBL/GenBank/DDBJ whole genome shotgun (WGS) entry which is preliminary data.</text>
</comment>
<evidence type="ECO:0000313" key="4">
    <source>
        <dbReference type="Proteomes" id="UP000757232"/>
    </source>
</evidence>